<accession>A0ABR1D3D1</accession>
<gene>
    <name evidence="1" type="primary">Necator_chrIII.g12004</name>
    <name evidence="1" type="ORF">RB195_011238</name>
</gene>
<reference evidence="1 2" key="1">
    <citation type="submission" date="2023-08" db="EMBL/GenBank/DDBJ databases">
        <title>A Necator americanus chromosomal reference genome.</title>
        <authorList>
            <person name="Ilik V."/>
            <person name="Petrzelkova K.J."/>
            <person name="Pardy F."/>
            <person name="Fuh T."/>
            <person name="Niatou-Singa F.S."/>
            <person name="Gouil Q."/>
            <person name="Baker L."/>
            <person name="Ritchie M.E."/>
            <person name="Jex A.R."/>
            <person name="Gazzola D."/>
            <person name="Li H."/>
            <person name="Toshio Fujiwara R."/>
            <person name="Zhan B."/>
            <person name="Aroian R.V."/>
            <person name="Pafco B."/>
            <person name="Schwarz E.M."/>
        </authorList>
    </citation>
    <scope>NUCLEOTIDE SEQUENCE [LARGE SCALE GENOMIC DNA]</scope>
    <source>
        <strain evidence="1 2">Aroian</strain>
        <tissue evidence="1">Whole animal</tissue>
    </source>
</reference>
<protein>
    <recommendedName>
        <fullName evidence="3">Reverse transcriptase domain-containing protein</fullName>
    </recommendedName>
</protein>
<name>A0ABR1D3D1_NECAM</name>
<organism evidence="1 2">
    <name type="scientific">Necator americanus</name>
    <name type="common">Human hookworm</name>
    <dbReference type="NCBI Taxonomy" id="51031"/>
    <lineage>
        <taxon>Eukaryota</taxon>
        <taxon>Metazoa</taxon>
        <taxon>Ecdysozoa</taxon>
        <taxon>Nematoda</taxon>
        <taxon>Chromadorea</taxon>
        <taxon>Rhabditida</taxon>
        <taxon>Rhabditina</taxon>
        <taxon>Rhabditomorpha</taxon>
        <taxon>Strongyloidea</taxon>
        <taxon>Ancylostomatidae</taxon>
        <taxon>Bunostominae</taxon>
        <taxon>Necator</taxon>
    </lineage>
</organism>
<evidence type="ECO:0008006" key="3">
    <source>
        <dbReference type="Google" id="ProtNLM"/>
    </source>
</evidence>
<evidence type="ECO:0000313" key="2">
    <source>
        <dbReference type="Proteomes" id="UP001303046"/>
    </source>
</evidence>
<dbReference type="EMBL" id="JAVFWL010000003">
    <property type="protein sequence ID" value="KAK6744413.1"/>
    <property type="molecule type" value="Genomic_DNA"/>
</dbReference>
<sequence length="229" mass="26484">MHLAFLDFEAAFDYPHRSRLLNVSADVVPGKFVRLLDDMNQRTTAAVRTPARCTTPFEVVTGVRQRAVAATYELRLRPDKSKETWISSRHQTGIRVDGQPIELVDDKPVSAFNFSTKCLWSTPITNGIKLQVYPSAIRPIIMYGSETWAAPRTVMERLDCTERKLLKWLFGYFWPRVCYNEELYAEVDVVYRRMTHGRYQHTAPPSKVATENRLCFFDHILSRPADRLV</sequence>
<evidence type="ECO:0000313" key="1">
    <source>
        <dbReference type="EMBL" id="KAK6744413.1"/>
    </source>
</evidence>
<comment type="caution">
    <text evidence="1">The sequence shown here is derived from an EMBL/GenBank/DDBJ whole genome shotgun (WGS) entry which is preliminary data.</text>
</comment>
<dbReference type="PANTHER" id="PTHR47027">
    <property type="entry name" value="REVERSE TRANSCRIPTASE DOMAIN-CONTAINING PROTEIN"/>
    <property type="match status" value="1"/>
</dbReference>
<proteinExistence type="predicted"/>
<dbReference type="Proteomes" id="UP001303046">
    <property type="component" value="Unassembled WGS sequence"/>
</dbReference>
<keyword evidence="2" id="KW-1185">Reference proteome</keyword>
<dbReference type="PANTHER" id="PTHR47027:SF20">
    <property type="entry name" value="REVERSE TRANSCRIPTASE-LIKE PROTEIN WITH RNA-DIRECTED DNA POLYMERASE DOMAIN"/>
    <property type="match status" value="1"/>
</dbReference>